<dbReference type="GO" id="GO:0004222">
    <property type="term" value="F:metalloendopeptidase activity"/>
    <property type="evidence" value="ECO:0007669"/>
    <property type="project" value="InterPro"/>
</dbReference>
<sequence length="147" mass="16430">MISVTVASPQEIHPLPYQRLRECARAVVEGEGFKEGKISLAFVDNTTIHRINKQFLNHDEPTDVITFPWSGSGAKKLEGELVIGVEVAIEQAIDRGHSTDEELCLYVIHGCLHLCGYDDRKPKDSKLMRKMERQYLAALGLPAIADE</sequence>
<dbReference type="GO" id="GO:0008270">
    <property type="term" value="F:zinc ion binding"/>
    <property type="evidence" value="ECO:0007669"/>
    <property type="project" value="UniProtKB-UniRule"/>
</dbReference>
<evidence type="ECO:0000256" key="7">
    <source>
        <dbReference type="HAMAP-Rule" id="MF_00009"/>
    </source>
</evidence>
<evidence type="ECO:0000313" key="8">
    <source>
        <dbReference type="EMBL" id="QVL32288.1"/>
    </source>
</evidence>
<dbReference type="EMBL" id="CP074694">
    <property type="protein sequence ID" value="QVL32288.1"/>
    <property type="molecule type" value="Genomic_DNA"/>
</dbReference>
<keyword evidence="5 7" id="KW-0378">Hydrolase</keyword>
<keyword evidence="7" id="KW-0690">Ribosome biogenesis</keyword>
<reference evidence="8" key="1">
    <citation type="submission" date="2021-05" db="EMBL/GenBank/DDBJ databases">
        <title>Complete genome sequence of the cellulolytic planctomycete Telmatocola sphagniphila SP2T and characterization of the first cellulase from planctomycetes.</title>
        <authorList>
            <person name="Rakitin A.L."/>
            <person name="Beletsky A.V."/>
            <person name="Naumoff D.G."/>
            <person name="Kulichevskaya I.S."/>
            <person name="Mardanov A.V."/>
            <person name="Ravin N.V."/>
            <person name="Dedysh S.N."/>
        </authorList>
    </citation>
    <scope>NUCLEOTIDE SEQUENCE</scope>
    <source>
        <strain evidence="8">SP2T</strain>
    </source>
</reference>
<dbReference type="GO" id="GO:0006364">
    <property type="term" value="P:rRNA processing"/>
    <property type="evidence" value="ECO:0007669"/>
    <property type="project" value="UniProtKB-UniRule"/>
</dbReference>
<dbReference type="RefSeq" id="WP_213497101.1">
    <property type="nucleotide sequence ID" value="NZ_CP074694.1"/>
</dbReference>
<comment type="cofactor">
    <cofactor evidence="7">
        <name>Zn(2+)</name>
        <dbReference type="ChEBI" id="CHEBI:29105"/>
    </cofactor>
    <text evidence="7">Binds 1 zinc ion.</text>
</comment>
<proteinExistence type="inferred from homology"/>
<evidence type="ECO:0000313" key="9">
    <source>
        <dbReference type="Proteomes" id="UP000676194"/>
    </source>
</evidence>
<dbReference type="PANTHER" id="PTHR46986:SF1">
    <property type="entry name" value="ENDORIBONUCLEASE YBEY, CHLOROPLASTIC"/>
    <property type="match status" value="1"/>
</dbReference>
<organism evidence="8 9">
    <name type="scientific">Telmatocola sphagniphila</name>
    <dbReference type="NCBI Taxonomy" id="1123043"/>
    <lineage>
        <taxon>Bacteria</taxon>
        <taxon>Pseudomonadati</taxon>
        <taxon>Planctomycetota</taxon>
        <taxon>Planctomycetia</taxon>
        <taxon>Gemmatales</taxon>
        <taxon>Gemmataceae</taxon>
    </lineage>
</organism>
<evidence type="ECO:0000256" key="1">
    <source>
        <dbReference type="ARBA" id="ARBA00010875"/>
    </source>
</evidence>
<name>A0A8E6EY41_9BACT</name>
<gene>
    <name evidence="7 8" type="primary">ybeY</name>
    <name evidence="8" type="ORF">KIH39_26235</name>
</gene>
<dbReference type="EC" id="3.1.-.-" evidence="7"/>
<comment type="similarity">
    <text evidence="1 7">Belongs to the endoribonuclease YbeY family.</text>
</comment>
<dbReference type="HAMAP" id="MF_00009">
    <property type="entry name" value="Endoribonucl_YbeY"/>
    <property type="match status" value="1"/>
</dbReference>
<keyword evidence="2 7" id="KW-0540">Nuclease</keyword>
<feature type="binding site" evidence="7">
    <location>
        <position position="113"/>
    </location>
    <ligand>
        <name>Zn(2+)</name>
        <dbReference type="ChEBI" id="CHEBI:29105"/>
        <note>catalytic</note>
    </ligand>
</feature>
<dbReference type="Pfam" id="PF02130">
    <property type="entry name" value="YbeY"/>
    <property type="match status" value="1"/>
</dbReference>
<protein>
    <recommendedName>
        <fullName evidence="7">Endoribonuclease YbeY</fullName>
        <ecNumber evidence="7">3.1.-.-</ecNumber>
    </recommendedName>
</protein>
<dbReference type="KEGG" id="tsph:KIH39_26235"/>
<dbReference type="AlphaFoldDB" id="A0A8E6EY41"/>
<feature type="binding site" evidence="7">
    <location>
        <position position="119"/>
    </location>
    <ligand>
        <name>Zn(2+)</name>
        <dbReference type="ChEBI" id="CHEBI:29105"/>
        <note>catalytic</note>
    </ligand>
</feature>
<keyword evidence="4 7" id="KW-0255">Endonuclease</keyword>
<dbReference type="InterPro" id="IPR023091">
    <property type="entry name" value="MetalPrtase_cat_dom_sf_prd"/>
</dbReference>
<evidence type="ECO:0000256" key="3">
    <source>
        <dbReference type="ARBA" id="ARBA00022723"/>
    </source>
</evidence>
<evidence type="ECO:0000256" key="2">
    <source>
        <dbReference type="ARBA" id="ARBA00022722"/>
    </source>
</evidence>
<dbReference type="GO" id="GO:0005737">
    <property type="term" value="C:cytoplasm"/>
    <property type="evidence" value="ECO:0007669"/>
    <property type="project" value="UniProtKB-SubCell"/>
</dbReference>
<feature type="binding site" evidence="7">
    <location>
        <position position="109"/>
    </location>
    <ligand>
        <name>Zn(2+)</name>
        <dbReference type="ChEBI" id="CHEBI:29105"/>
        <note>catalytic</note>
    </ligand>
</feature>
<dbReference type="SUPFAM" id="SSF55486">
    <property type="entry name" value="Metalloproteases ('zincins'), catalytic domain"/>
    <property type="match status" value="1"/>
</dbReference>
<accession>A0A8E6EY41</accession>
<dbReference type="InterPro" id="IPR002036">
    <property type="entry name" value="YbeY"/>
</dbReference>
<dbReference type="Proteomes" id="UP000676194">
    <property type="component" value="Chromosome"/>
</dbReference>
<keyword evidence="9" id="KW-1185">Reference proteome</keyword>
<comment type="function">
    <text evidence="7">Single strand-specific metallo-endoribonuclease involved in late-stage 70S ribosome quality control and in maturation of the 3' terminus of the 16S rRNA.</text>
</comment>
<comment type="subcellular location">
    <subcellularLocation>
        <location evidence="7">Cytoplasm</location>
    </subcellularLocation>
</comment>
<evidence type="ECO:0000256" key="5">
    <source>
        <dbReference type="ARBA" id="ARBA00022801"/>
    </source>
</evidence>
<keyword evidence="7" id="KW-0963">Cytoplasm</keyword>
<keyword evidence="3 7" id="KW-0479">Metal-binding</keyword>
<evidence type="ECO:0000256" key="4">
    <source>
        <dbReference type="ARBA" id="ARBA00022759"/>
    </source>
</evidence>
<dbReference type="PANTHER" id="PTHR46986">
    <property type="entry name" value="ENDORIBONUCLEASE YBEY, CHLOROPLASTIC"/>
    <property type="match status" value="1"/>
</dbReference>
<dbReference type="NCBIfam" id="TIGR00043">
    <property type="entry name" value="rRNA maturation RNase YbeY"/>
    <property type="match status" value="1"/>
</dbReference>
<dbReference type="GO" id="GO:0004521">
    <property type="term" value="F:RNA endonuclease activity"/>
    <property type="evidence" value="ECO:0007669"/>
    <property type="project" value="UniProtKB-UniRule"/>
</dbReference>
<keyword evidence="6 7" id="KW-0862">Zinc</keyword>
<dbReference type="Gene3D" id="3.40.390.30">
    <property type="entry name" value="Metalloproteases ('zincins'), catalytic domain"/>
    <property type="match status" value="1"/>
</dbReference>
<evidence type="ECO:0000256" key="6">
    <source>
        <dbReference type="ARBA" id="ARBA00022833"/>
    </source>
</evidence>
<keyword evidence="7" id="KW-0698">rRNA processing</keyword>